<protein>
    <recommendedName>
        <fullName evidence="7">Thiamine pyrophosphate-binding protein</fullName>
    </recommendedName>
</protein>
<dbReference type="Pfam" id="PF02775">
    <property type="entry name" value="TPP_enzyme_C"/>
    <property type="match status" value="1"/>
</dbReference>
<evidence type="ECO:0008006" key="7">
    <source>
        <dbReference type="Google" id="ProtNLM"/>
    </source>
</evidence>
<dbReference type="Gene3D" id="3.40.50.970">
    <property type="match status" value="2"/>
</dbReference>
<keyword evidence="2" id="KW-0786">Thiamine pyrophosphate</keyword>
<dbReference type="InterPro" id="IPR012001">
    <property type="entry name" value="Thiamin_PyroP_enz_TPP-bd_dom"/>
</dbReference>
<dbReference type="GO" id="GO:0009097">
    <property type="term" value="P:isoleucine biosynthetic process"/>
    <property type="evidence" value="ECO:0007669"/>
    <property type="project" value="TreeGrafter"/>
</dbReference>
<dbReference type="GO" id="GO:0009099">
    <property type="term" value="P:L-valine biosynthetic process"/>
    <property type="evidence" value="ECO:0007669"/>
    <property type="project" value="TreeGrafter"/>
</dbReference>
<reference evidence="6" key="1">
    <citation type="submission" date="2017-09" db="EMBL/GenBank/DDBJ databases">
        <title>Depth-based differentiation of microbial function through sediment-hosted aquifers and enrichment of novel symbionts in the deep terrestrial subsurface.</title>
        <authorList>
            <person name="Probst A.J."/>
            <person name="Ladd B."/>
            <person name="Jarett J.K."/>
            <person name="Geller-Mcgrath D.E."/>
            <person name="Sieber C.M.K."/>
            <person name="Emerson J.B."/>
            <person name="Anantharaman K."/>
            <person name="Thomas B.C."/>
            <person name="Malmstrom R."/>
            <person name="Stieglmeier M."/>
            <person name="Klingl A."/>
            <person name="Woyke T."/>
            <person name="Ryan C.M."/>
            <person name="Banfield J.F."/>
        </authorList>
    </citation>
    <scope>NUCLEOTIDE SEQUENCE [LARGE SCALE GENOMIC DNA]</scope>
</reference>
<accession>A0A2H0UBQ1</accession>
<dbReference type="Proteomes" id="UP000231192">
    <property type="component" value="Unassembled WGS sequence"/>
</dbReference>
<dbReference type="SUPFAM" id="SSF52518">
    <property type="entry name" value="Thiamin diphosphate-binding fold (THDP-binding)"/>
    <property type="match status" value="2"/>
</dbReference>
<dbReference type="InterPro" id="IPR029035">
    <property type="entry name" value="DHS-like_NAD/FAD-binding_dom"/>
</dbReference>
<feature type="domain" description="Thiamine pyrophosphate enzyme TPP-binding" evidence="3">
    <location>
        <begin position="437"/>
        <end position="570"/>
    </location>
</feature>
<sequence length="594" mass="64458">MIMNMKNKYQSLMTVAAAIAKISEREGVSHAFAYPGTSELGLCSAIASSKVRLVNGRGDKESAFMAAGGSVLKAAKTVAILHGARGLSNALGALCDAQRNEVGFVNFVGLPSTSSAPFLPPHGERNLIENAARFVKAGVDVSSLSQERFPHEFVKNVRWAFETAKTFPRGPVLIGVPQDLLEKSCIPRAIIDAYEPSSDEQPFPDKKELCTAADLLKQSARPLILIDDIYFKHEGADKALKAFSEHLQAPVLQVFYRRGPMLFQSTFSRLVPLFAGRYDLSNKDDQGLLESADCIITLEDRNMYSRVIGGLPSCPKIAITSNEKMTRKNEYLHDGDCLLAGDPFQIMKLLSEAVEARPEDAQKKERCRRQMSAKDAANANIPLAWAGRAFASAIAAVFEKSPVLLIDDSQMFGGLLSRFYEYLPADIRVVGDHGAFIGGGLSFSTGAAIGNKDRRVVCFLGDQSFVNAVQGLVASGEQKAPITYVVCNNGKSVSLLTQSAVSPVPFTGSHGEDFLQNVNRLDYCTIAEALGVATIRVRLDKDVRDTSHAQKLFGEALRKADSADGPVLIELVMTSDPREWGGIWATSGNEKIMK</sequence>
<dbReference type="Pfam" id="PF02776">
    <property type="entry name" value="TPP_enzyme_N"/>
    <property type="match status" value="1"/>
</dbReference>
<evidence type="ECO:0000313" key="5">
    <source>
        <dbReference type="EMBL" id="PIR83839.1"/>
    </source>
</evidence>
<feature type="domain" description="Thiamine pyrophosphate enzyme N-terminal TPP-binding" evidence="4">
    <location>
        <begin position="13"/>
        <end position="117"/>
    </location>
</feature>
<evidence type="ECO:0000256" key="2">
    <source>
        <dbReference type="ARBA" id="ARBA00023052"/>
    </source>
</evidence>
<proteinExistence type="inferred from homology"/>
<dbReference type="SUPFAM" id="SSF52467">
    <property type="entry name" value="DHS-like NAD/FAD-binding domain"/>
    <property type="match status" value="1"/>
</dbReference>
<dbReference type="GO" id="GO:0030976">
    <property type="term" value="F:thiamine pyrophosphate binding"/>
    <property type="evidence" value="ECO:0007669"/>
    <property type="project" value="InterPro"/>
</dbReference>
<dbReference type="PANTHER" id="PTHR18968:SF13">
    <property type="entry name" value="ACETOLACTATE SYNTHASE CATALYTIC SUBUNIT, MITOCHONDRIAL"/>
    <property type="match status" value="1"/>
</dbReference>
<dbReference type="GO" id="GO:0005948">
    <property type="term" value="C:acetolactate synthase complex"/>
    <property type="evidence" value="ECO:0007669"/>
    <property type="project" value="TreeGrafter"/>
</dbReference>
<evidence type="ECO:0000259" key="4">
    <source>
        <dbReference type="Pfam" id="PF02776"/>
    </source>
</evidence>
<dbReference type="CDD" id="cd07035">
    <property type="entry name" value="TPP_PYR_POX_like"/>
    <property type="match status" value="1"/>
</dbReference>
<gene>
    <name evidence="5" type="ORF">COU18_02040</name>
</gene>
<dbReference type="InterPro" id="IPR011766">
    <property type="entry name" value="TPP_enzyme_TPP-bd"/>
</dbReference>
<evidence type="ECO:0000256" key="1">
    <source>
        <dbReference type="ARBA" id="ARBA00007812"/>
    </source>
</evidence>
<comment type="similarity">
    <text evidence="1">Belongs to the TPP enzyme family.</text>
</comment>
<name>A0A2H0UBQ1_9BACT</name>
<evidence type="ECO:0000313" key="6">
    <source>
        <dbReference type="Proteomes" id="UP000231192"/>
    </source>
</evidence>
<dbReference type="InterPro" id="IPR045229">
    <property type="entry name" value="TPP_enz"/>
</dbReference>
<dbReference type="EMBL" id="PFBK01000006">
    <property type="protein sequence ID" value="PIR83839.1"/>
    <property type="molecule type" value="Genomic_DNA"/>
</dbReference>
<organism evidence="5 6">
    <name type="scientific">Candidatus Kaiserbacteria bacterium CG10_big_fil_rev_8_21_14_0_10_51_14</name>
    <dbReference type="NCBI Taxonomy" id="1974610"/>
    <lineage>
        <taxon>Bacteria</taxon>
        <taxon>Candidatus Kaiseribacteriota</taxon>
    </lineage>
</organism>
<evidence type="ECO:0000259" key="3">
    <source>
        <dbReference type="Pfam" id="PF02775"/>
    </source>
</evidence>
<dbReference type="GO" id="GO:0050660">
    <property type="term" value="F:flavin adenine dinucleotide binding"/>
    <property type="evidence" value="ECO:0007669"/>
    <property type="project" value="TreeGrafter"/>
</dbReference>
<dbReference type="InterPro" id="IPR029061">
    <property type="entry name" value="THDP-binding"/>
</dbReference>
<dbReference type="AlphaFoldDB" id="A0A2H0UBQ1"/>
<comment type="caution">
    <text evidence="5">The sequence shown here is derived from an EMBL/GenBank/DDBJ whole genome shotgun (WGS) entry which is preliminary data.</text>
</comment>
<dbReference type="Gene3D" id="3.40.50.1220">
    <property type="entry name" value="TPP-binding domain"/>
    <property type="match status" value="1"/>
</dbReference>
<dbReference type="PANTHER" id="PTHR18968">
    <property type="entry name" value="THIAMINE PYROPHOSPHATE ENZYMES"/>
    <property type="match status" value="1"/>
</dbReference>
<dbReference type="GO" id="GO:0003984">
    <property type="term" value="F:acetolactate synthase activity"/>
    <property type="evidence" value="ECO:0007669"/>
    <property type="project" value="TreeGrafter"/>
</dbReference>